<keyword evidence="6" id="KW-1185">Reference proteome</keyword>
<evidence type="ECO:0000256" key="2">
    <source>
        <dbReference type="ARBA" id="ARBA00023125"/>
    </source>
</evidence>
<evidence type="ECO:0000313" key="6">
    <source>
        <dbReference type="Proteomes" id="UP000297839"/>
    </source>
</evidence>
<dbReference type="InterPro" id="IPR018060">
    <property type="entry name" value="HTH_AraC"/>
</dbReference>
<reference evidence="5 6" key="1">
    <citation type="submission" date="2019-03" db="EMBL/GenBank/DDBJ databases">
        <title>Ramlibacter sp. 18x22-1, whole genome shotgun sequence.</title>
        <authorList>
            <person name="Zhang X."/>
            <person name="Feng G."/>
            <person name="Zhu H."/>
        </authorList>
    </citation>
    <scope>NUCLEOTIDE SEQUENCE [LARGE SCALE GENOMIC DNA]</scope>
    <source>
        <strain evidence="5 6">18x22-1</strain>
    </source>
</reference>
<dbReference type="OrthoDB" id="5295226at2"/>
<keyword evidence="3" id="KW-0804">Transcription</keyword>
<name>A0A4Z0CC81_9BURK</name>
<keyword evidence="2" id="KW-0238">DNA-binding</keyword>
<comment type="caution">
    <text evidence="5">The sequence shown here is derived from an EMBL/GenBank/DDBJ whole genome shotgun (WGS) entry which is preliminary data.</text>
</comment>
<feature type="domain" description="HTH araC/xylS-type" evidence="4">
    <location>
        <begin position="138"/>
        <end position="238"/>
    </location>
</feature>
<organism evidence="5 6">
    <name type="scientific">Ramlibacter humi</name>
    <dbReference type="NCBI Taxonomy" id="2530451"/>
    <lineage>
        <taxon>Bacteria</taxon>
        <taxon>Pseudomonadati</taxon>
        <taxon>Pseudomonadota</taxon>
        <taxon>Betaproteobacteria</taxon>
        <taxon>Burkholderiales</taxon>
        <taxon>Comamonadaceae</taxon>
        <taxon>Ramlibacter</taxon>
    </lineage>
</organism>
<dbReference type="GO" id="GO:0003700">
    <property type="term" value="F:DNA-binding transcription factor activity"/>
    <property type="evidence" value="ECO:0007669"/>
    <property type="project" value="InterPro"/>
</dbReference>
<proteinExistence type="predicted"/>
<evidence type="ECO:0000256" key="1">
    <source>
        <dbReference type="ARBA" id="ARBA00023015"/>
    </source>
</evidence>
<dbReference type="EMBL" id="SMLK01000001">
    <property type="protein sequence ID" value="TFZ09001.1"/>
    <property type="molecule type" value="Genomic_DNA"/>
</dbReference>
<dbReference type="SMART" id="SM00342">
    <property type="entry name" value="HTH_ARAC"/>
    <property type="match status" value="1"/>
</dbReference>
<evidence type="ECO:0000259" key="4">
    <source>
        <dbReference type="PROSITE" id="PS01124"/>
    </source>
</evidence>
<dbReference type="SUPFAM" id="SSF46689">
    <property type="entry name" value="Homeodomain-like"/>
    <property type="match status" value="1"/>
</dbReference>
<dbReference type="Gene3D" id="1.10.10.60">
    <property type="entry name" value="Homeodomain-like"/>
    <property type="match status" value="1"/>
</dbReference>
<keyword evidence="1" id="KW-0805">Transcription regulation</keyword>
<dbReference type="InterPro" id="IPR009057">
    <property type="entry name" value="Homeodomain-like_sf"/>
</dbReference>
<dbReference type="AlphaFoldDB" id="A0A4Z0CC81"/>
<dbReference type="PANTHER" id="PTHR43436:SF1">
    <property type="entry name" value="TRANSCRIPTIONAL REGULATORY PROTEIN"/>
    <property type="match status" value="1"/>
</dbReference>
<accession>A0A4Z0CC81</accession>
<dbReference type="PROSITE" id="PS01124">
    <property type="entry name" value="HTH_ARAC_FAMILY_2"/>
    <property type="match status" value="1"/>
</dbReference>
<sequence length="251" mass="27351">MWLTPQRVFYAGLLGEPSRHARGCLIVHVALEGLLTARVGSQAPATGEVVVVPPWVPYELSSGGRHAIGLLVEPETVRLDELPPLLRGCGVVDAPALADHVRRCHQRLLAPGALDALSPADFDPLFFGQALPSRELDPRVLAVLERLWREPASGVSADDCAREAGLSFSRFLHLFKEQTGVPFRSLRSWKRARSLLRYAAGAGNLVDVALDIGYPDASHFSHSIRQAYGLKPRDIVAGSRKLRVVEHRAAA</sequence>
<dbReference type="InterPro" id="IPR018062">
    <property type="entry name" value="HTH_AraC-typ_CS"/>
</dbReference>
<dbReference type="GO" id="GO:0043565">
    <property type="term" value="F:sequence-specific DNA binding"/>
    <property type="evidence" value="ECO:0007669"/>
    <property type="project" value="InterPro"/>
</dbReference>
<dbReference type="Proteomes" id="UP000297839">
    <property type="component" value="Unassembled WGS sequence"/>
</dbReference>
<dbReference type="PANTHER" id="PTHR43436">
    <property type="entry name" value="ARAC-FAMILY TRANSCRIPTIONAL REGULATOR"/>
    <property type="match status" value="1"/>
</dbReference>
<evidence type="ECO:0000313" key="5">
    <source>
        <dbReference type="EMBL" id="TFZ09001.1"/>
    </source>
</evidence>
<dbReference type="Pfam" id="PF12833">
    <property type="entry name" value="HTH_18"/>
    <property type="match status" value="1"/>
</dbReference>
<gene>
    <name evidence="5" type="ORF">EZ216_01550</name>
</gene>
<dbReference type="PROSITE" id="PS00041">
    <property type="entry name" value="HTH_ARAC_FAMILY_1"/>
    <property type="match status" value="1"/>
</dbReference>
<protein>
    <submittedName>
        <fullName evidence="5">AraC family transcriptional regulator</fullName>
    </submittedName>
</protein>
<evidence type="ECO:0000256" key="3">
    <source>
        <dbReference type="ARBA" id="ARBA00023163"/>
    </source>
</evidence>